<dbReference type="Proteomes" id="UP001283361">
    <property type="component" value="Unassembled WGS sequence"/>
</dbReference>
<reference evidence="1" key="1">
    <citation type="journal article" date="2023" name="G3 (Bethesda)">
        <title>A reference genome for the long-term kleptoplast-retaining sea slug Elysia crispata morphotype clarki.</title>
        <authorList>
            <person name="Eastman K.E."/>
            <person name="Pendleton A.L."/>
            <person name="Shaikh M.A."/>
            <person name="Suttiyut T."/>
            <person name="Ogas R."/>
            <person name="Tomko P."/>
            <person name="Gavelis G."/>
            <person name="Widhalm J.R."/>
            <person name="Wisecaver J.H."/>
        </authorList>
    </citation>
    <scope>NUCLEOTIDE SEQUENCE</scope>
    <source>
        <strain evidence="1">ECLA1</strain>
    </source>
</reference>
<evidence type="ECO:0000313" key="2">
    <source>
        <dbReference type="Proteomes" id="UP001283361"/>
    </source>
</evidence>
<dbReference type="AlphaFoldDB" id="A0AAE1AM71"/>
<gene>
    <name evidence="1" type="ORF">RRG08_036004</name>
</gene>
<sequence length="183" mass="20445">MSVTSLSSYRFVFGVEADRYNSERELIDYIVRPGFKVLFGRFDVCVHNKLPPAAATARLQTQDSSVAHTFPPRFLAILPAEPRKPDRDRPVPERISSTVRALGARGSHAAQIYFRPPVCYCSTCGKDVIRLNFASQSVLEGLNACFNHRAQVYIGAQEELMSSLKLHHAINHFQLILGARSSI</sequence>
<protein>
    <submittedName>
        <fullName evidence="1">Uncharacterized protein</fullName>
    </submittedName>
</protein>
<evidence type="ECO:0000313" key="1">
    <source>
        <dbReference type="EMBL" id="KAK3789711.1"/>
    </source>
</evidence>
<keyword evidence="2" id="KW-1185">Reference proteome</keyword>
<comment type="caution">
    <text evidence="1">The sequence shown here is derived from an EMBL/GenBank/DDBJ whole genome shotgun (WGS) entry which is preliminary data.</text>
</comment>
<dbReference type="EMBL" id="JAWDGP010001628">
    <property type="protein sequence ID" value="KAK3789711.1"/>
    <property type="molecule type" value="Genomic_DNA"/>
</dbReference>
<organism evidence="1 2">
    <name type="scientific">Elysia crispata</name>
    <name type="common">lettuce slug</name>
    <dbReference type="NCBI Taxonomy" id="231223"/>
    <lineage>
        <taxon>Eukaryota</taxon>
        <taxon>Metazoa</taxon>
        <taxon>Spiralia</taxon>
        <taxon>Lophotrochozoa</taxon>
        <taxon>Mollusca</taxon>
        <taxon>Gastropoda</taxon>
        <taxon>Heterobranchia</taxon>
        <taxon>Euthyneura</taxon>
        <taxon>Panpulmonata</taxon>
        <taxon>Sacoglossa</taxon>
        <taxon>Placobranchoidea</taxon>
        <taxon>Plakobranchidae</taxon>
        <taxon>Elysia</taxon>
    </lineage>
</organism>
<name>A0AAE1AM71_9GAST</name>
<proteinExistence type="predicted"/>
<accession>A0AAE1AM71</accession>